<feature type="domain" description="Fibronectin type-III" evidence="8">
    <location>
        <begin position="719"/>
        <end position="816"/>
    </location>
</feature>
<evidence type="ECO:0000256" key="5">
    <source>
        <dbReference type="SAM" id="Phobius"/>
    </source>
</evidence>
<dbReference type="InterPro" id="IPR013783">
    <property type="entry name" value="Ig-like_fold"/>
</dbReference>
<feature type="compositionally biased region" description="Polar residues" evidence="4">
    <location>
        <begin position="1243"/>
        <end position="1259"/>
    </location>
</feature>
<dbReference type="CDD" id="cd00096">
    <property type="entry name" value="Ig"/>
    <property type="match status" value="1"/>
</dbReference>
<feature type="signal peptide" evidence="6">
    <location>
        <begin position="1"/>
        <end position="21"/>
    </location>
</feature>
<dbReference type="Pfam" id="PF13927">
    <property type="entry name" value="Ig_3"/>
    <property type="match status" value="2"/>
</dbReference>
<dbReference type="Proteomes" id="UP000515154">
    <property type="component" value="Linkage group LG23"/>
</dbReference>
<evidence type="ECO:0000313" key="9">
    <source>
        <dbReference type="Proteomes" id="UP000515154"/>
    </source>
</evidence>
<keyword evidence="6" id="KW-0732">Signal</keyword>
<feature type="chain" id="PRO_5027880539" evidence="6">
    <location>
        <begin position="22"/>
        <end position="1415"/>
    </location>
</feature>
<proteinExistence type="predicted"/>
<dbReference type="RefSeq" id="XP_029649943.1">
    <property type="nucleotide sequence ID" value="XM_029794083.2"/>
</dbReference>
<dbReference type="SUPFAM" id="SSF48726">
    <property type="entry name" value="Immunoglobulin"/>
    <property type="match status" value="4"/>
</dbReference>
<dbReference type="InterPro" id="IPR050964">
    <property type="entry name" value="Striated_Muscle_Regulatory"/>
</dbReference>
<feature type="domain" description="Ig-like" evidence="7">
    <location>
        <begin position="31"/>
        <end position="127"/>
    </location>
</feature>
<feature type="domain" description="Fibronectin type-III" evidence="8">
    <location>
        <begin position="429"/>
        <end position="519"/>
    </location>
</feature>
<keyword evidence="1" id="KW-0677">Repeat</keyword>
<dbReference type="SUPFAM" id="SSF49265">
    <property type="entry name" value="Fibronectin type III"/>
    <property type="match status" value="3"/>
</dbReference>
<feature type="compositionally biased region" description="Basic and acidic residues" evidence="4">
    <location>
        <begin position="1078"/>
        <end position="1096"/>
    </location>
</feature>
<dbReference type="InterPro" id="IPR036179">
    <property type="entry name" value="Ig-like_dom_sf"/>
</dbReference>
<feature type="domain" description="Fibronectin type-III" evidence="8">
    <location>
        <begin position="521"/>
        <end position="623"/>
    </location>
</feature>
<dbReference type="CDD" id="cd00063">
    <property type="entry name" value="FN3"/>
    <property type="match status" value="5"/>
</dbReference>
<dbReference type="InterPro" id="IPR003961">
    <property type="entry name" value="FN3_dom"/>
</dbReference>
<keyword evidence="3" id="KW-0393">Immunoglobulin domain</keyword>
<feature type="domain" description="Ig-like" evidence="7">
    <location>
        <begin position="241"/>
        <end position="323"/>
    </location>
</feature>
<reference evidence="10" key="1">
    <citation type="submission" date="2025-08" db="UniProtKB">
        <authorList>
            <consortium name="RefSeq"/>
        </authorList>
    </citation>
    <scope>IDENTIFICATION</scope>
</reference>
<evidence type="ECO:0000259" key="7">
    <source>
        <dbReference type="PROSITE" id="PS50835"/>
    </source>
</evidence>
<dbReference type="Gene3D" id="2.60.40.10">
    <property type="entry name" value="Immunoglobulins"/>
    <property type="match status" value="9"/>
</dbReference>
<feature type="compositionally biased region" description="Polar residues" evidence="4">
    <location>
        <begin position="1114"/>
        <end position="1189"/>
    </location>
</feature>
<name>A0A6P7TFC3_9MOLL</name>
<dbReference type="PANTHER" id="PTHR13817">
    <property type="entry name" value="TITIN"/>
    <property type="match status" value="1"/>
</dbReference>
<protein>
    <submittedName>
        <fullName evidence="10">Protogenin-like isoform X1</fullName>
    </submittedName>
</protein>
<dbReference type="PANTHER" id="PTHR13817:SF95">
    <property type="entry name" value="PROTOGENIN"/>
    <property type="match status" value="1"/>
</dbReference>
<dbReference type="KEGG" id="osn:115223482"/>
<keyword evidence="5" id="KW-0472">Membrane</keyword>
<feature type="compositionally biased region" description="Low complexity" evidence="4">
    <location>
        <begin position="1281"/>
        <end position="1311"/>
    </location>
</feature>
<evidence type="ECO:0000313" key="10">
    <source>
        <dbReference type="RefSeq" id="XP_029649943.1"/>
    </source>
</evidence>
<dbReference type="InterPro" id="IPR003599">
    <property type="entry name" value="Ig_sub"/>
</dbReference>
<dbReference type="Pfam" id="PF00041">
    <property type="entry name" value="fn3"/>
    <property type="match status" value="4"/>
</dbReference>
<sequence>MASHAFPLAVLLLSLVLSSLADDGLGYEIQPGIEIIKQPYTVIAQSNSPLVLNCSVSSTVHTRSVVWKKNENTIIPRGRISVLQNHTLFFRQVLNRRKKGKKRNDEGVYDCYVKNDYGTVLATRIILLIAGIQTSYIQEPESQVAYVGGVASFQCNIKAVPHAVYVWEKDKAQLPNDLRYTTLPSGILQIYNVKKSDVGYYRCRSYHGALQQLPNQVSKFQWRDSSQAKLVVQESSGSRPPRFLSQSSGVKAMAGSTTVLVCIADGSPLPKITWSREDGKKIQEKNMKILVGGSLQLSHLERKDSGNYICSASSGTIILAIISLDVQVEPEILNELPHRAYPQAHVVDFICRYDAVPFPTLTWLFNGKKIKVGSRISIIPKKDGISLLRIIQSQETDSGYYQCFAENSVGYASGLARLKIEVNVKAPNPPRNVTLHTVTMNALNISWQPPIAKPCCPIKTYSVHCSRKSKPGEDKLVEKTFLILKDLEPFTNYSCYVTAYNHFGASGHSNSVSQFTPDATPLIAPQVDILGKTPTSIKIKWGEIPREYRRGVITQYRVYYKAHNRTNMEKFKKPAVREYLITDLMPDTVYHIRLLAGTNAGFPTLYDSDWPWVITRTLNLKRPVEPPHNLQVVIQNVSSVIVQWDHNSTLTIDGFVLQVYIVDAPGKKFVYTLPNYVTSLPLNDLENNTYYQVSVSASSKEAASIQMTRVFQTSTQANVPQAPQMVIARPISPFAVNLTWDPPVLAAAGANITYTVRWSPISSTNGGNENTFKTNLTTVVIKGLQPYTEYQFSIRSHSGNEKGPFSKLAIARTNEGVPSMPTKVNWLPVGAGKVKVEWAPPIKSNGVVLTYTILYSIDKQSPISSWVQVVQNGSMTSLTLEKLLSKIYYMKMWANTTAGKGSSTKVIIIDITSSPDPTASVAVPPNTTASSHGFTTSHAGIIIGAVLVICILITIFIGCFQHRWCKRQNLALDSHIRSNGHGPNHTNLTGMHELESRTPMLIRLSENENSDAKGGGHLMFTSSGTPINGYRVSSGLNGHIPNGHTTSFIATCLDKGLTGDSGCVSVDSGVGGGVAGDNDTHHSPNDADDTKERGEESQGMEQTEPLLSKRGKPESQSEQSTSQAPNQDDTGDVKSSSDAADTGTTNGPSLSATDPGTTISPPCEQTANVTQDGAPSTGNVHPHTQSNVPSKHVTEDGGCNTGRVTDAGCPSNENGLDASVESPTDSTPITPRAGTHVEHDQPGKSNRNQYLTSTSNSLLPHTDLGVSSTNINVPPPPPSSTIPTTNTNNTTTSSTGIVNNNSTSSYTPTTSDTPCVDSAPNCSHTSLKSSHPQQSPQEVYSKISNNPLLASHSNLPPNSSVLGYKATVQSSDENHHHYQPQRPLPTDQQRPLLLDSSSVCARPTILAGNLELDIV</sequence>
<feature type="domain" description="Fibronectin type-III" evidence="8">
    <location>
        <begin position="626"/>
        <end position="718"/>
    </location>
</feature>
<evidence type="ECO:0000256" key="3">
    <source>
        <dbReference type="ARBA" id="ARBA00023319"/>
    </source>
</evidence>
<dbReference type="InterPro" id="IPR013098">
    <property type="entry name" value="Ig_I-set"/>
</dbReference>
<keyword evidence="9" id="KW-1185">Reference proteome</keyword>
<evidence type="ECO:0000256" key="1">
    <source>
        <dbReference type="ARBA" id="ARBA00022737"/>
    </source>
</evidence>
<dbReference type="InterPro" id="IPR003598">
    <property type="entry name" value="Ig_sub2"/>
</dbReference>
<feature type="domain" description="Ig-like" evidence="7">
    <location>
        <begin position="330"/>
        <end position="423"/>
    </location>
</feature>
<feature type="transmembrane region" description="Helical" evidence="5">
    <location>
        <begin position="939"/>
        <end position="960"/>
    </location>
</feature>
<dbReference type="SMART" id="SM00408">
    <property type="entry name" value="IGc2"/>
    <property type="match status" value="4"/>
</dbReference>
<dbReference type="PROSITE" id="PS50835">
    <property type="entry name" value="IG_LIKE"/>
    <property type="match status" value="4"/>
</dbReference>
<dbReference type="SMART" id="SM00060">
    <property type="entry name" value="FN3"/>
    <property type="match status" value="5"/>
</dbReference>
<feature type="domain" description="Ig-like" evidence="7">
    <location>
        <begin position="134"/>
        <end position="218"/>
    </location>
</feature>
<evidence type="ECO:0000259" key="8">
    <source>
        <dbReference type="PROSITE" id="PS50853"/>
    </source>
</evidence>
<evidence type="ECO:0000256" key="6">
    <source>
        <dbReference type="SAM" id="SignalP"/>
    </source>
</evidence>
<accession>A0A6P7TFC3</accession>
<gene>
    <name evidence="10" type="primary">LOC115223482</name>
</gene>
<feature type="region of interest" description="Disordered" evidence="4">
    <location>
        <begin position="1072"/>
        <end position="1339"/>
    </location>
</feature>
<dbReference type="PROSITE" id="PS50853">
    <property type="entry name" value="FN3"/>
    <property type="match status" value="5"/>
</dbReference>
<feature type="domain" description="Fibronectin type-III" evidence="8">
    <location>
        <begin position="820"/>
        <end position="915"/>
    </location>
</feature>
<keyword evidence="5" id="KW-1133">Transmembrane helix</keyword>
<keyword evidence="2" id="KW-1015">Disulfide bond</keyword>
<dbReference type="SMART" id="SM00409">
    <property type="entry name" value="IG"/>
    <property type="match status" value="4"/>
</dbReference>
<dbReference type="FunFam" id="2.60.40.10:FF:000032">
    <property type="entry name" value="palladin isoform X1"/>
    <property type="match status" value="1"/>
</dbReference>
<evidence type="ECO:0000256" key="2">
    <source>
        <dbReference type="ARBA" id="ARBA00023157"/>
    </source>
</evidence>
<feature type="compositionally biased region" description="Polar residues" evidence="4">
    <location>
        <begin position="1320"/>
        <end position="1339"/>
    </location>
</feature>
<evidence type="ECO:0000256" key="4">
    <source>
        <dbReference type="SAM" id="MobiDB-lite"/>
    </source>
</evidence>
<dbReference type="InterPro" id="IPR036116">
    <property type="entry name" value="FN3_sf"/>
</dbReference>
<keyword evidence="5" id="KW-0812">Transmembrane</keyword>
<dbReference type="Pfam" id="PF07679">
    <property type="entry name" value="I-set"/>
    <property type="match status" value="2"/>
</dbReference>
<organism evidence="9 10">
    <name type="scientific">Octopus sinensis</name>
    <name type="common">East Asian common octopus</name>
    <dbReference type="NCBI Taxonomy" id="2607531"/>
    <lineage>
        <taxon>Eukaryota</taxon>
        <taxon>Metazoa</taxon>
        <taxon>Spiralia</taxon>
        <taxon>Lophotrochozoa</taxon>
        <taxon>Mollusca</taxon>
        <taxon>Cephalopoda</taxon>
        <taxon>Coleoidea</taxon>
        <taxon>Octopodiformes</taxon>
        <taxon>Octopoda</taxon>
        <taxon>Incirrata</taxon>
        <taxon>Octopodidae</taxon>
        <taxon>Octopus</taxon>
    </lineage>
</organism>
<dbReference type="InterPro" id="IPR007110">
    <property type="entry name" value="Ig-like_dom"/>
</dbReference>